<sequence length="247" mass="28829">MQLNIKIIGSGPALVFFHGWGFDHKVWLPLANTLATKYQLYLVDLPGFGLSPLMGWDQFKEELLNRLPERFVLVGWSMGGLFASKLALEAQEKILHLVNIASSPRFIKEGDWPGVEKIVFQNFFKNLAIDPHKTINDFISLQFRNLNHSPALDFHPTIAPLKKGLEILEQWDLREQLLNFKKPASYWFGRLDAITPIETMKAMQNHYPQFNYVLFPRAAHMPFLSHQFEFLEHLEYVLNETFFYNRH</sequence>
<keyword evidence="2 5" id="KW-0963">Cytoplasm</keyword>
<comment type="similarity">
    <text evidence="5">Belongs to the AB hydrolase superfamily. Carboxylesterase BioH family.</text>
</comment>
<dbReference type="Proteomes" id="UP000055035">
    <property type="component" value="Unassembled WGS sequence"/>
</dbReference>
<dbReference type="Gene3D" id="3.40.50.1820">
    <property type="entry name" value="alpha/beta hydrolase"/>
    <property type="match status" value="1"/>
</dbReference>
<evidence type="ECO:0000259" key="6">
    <source>
        <dbReference type="Pfam" id="PF12697"/>
    </source>
</evidence>
<evidence type="ECO:0000256" key="4">
    <source>
        <dbReference type="ARBA" id="ARBA00022801"/>
    </source>
</evidence>
<evidence type="ECO:0000256" key="2">
    <source>
        <dbReference type="ARBA" id="ARBA00022490"/>
    </source>
</evidence>
<evidence type="ECO:0000256" key="5">
    <source>
        <dbReference type="HAMAP-Rule" id="MF_01260"/>
    </source>
</evidence>
<dbReference type="EC" id="3.1.1.85" evidence="5"/>
<reference evidence="7 8" key="1">
    <citation type="submission" date="2015-11" db="EMBL/GenBank/DDBJ databases">
        <title>Genomic analysis of 38 Legionella species identifies large and diverse effector repertoires.</title>
        <authorList>
            <person name="Burstein D."/>
            <person name="Amaro F."/>
            <person name="Zusman T."/>
            <person name="Lifshitz Z."/>
            <person name="Cohen O."/>
            <person name="Gilbert J.A."/>
            <person name="Pupko T."/>
            <person name="Shuman H.A."/>
            <person name="Segal G."/>
        </authorList>
    </citation>
    <scope>NUCLEOTIDE SEQUENCE [LARGE SCALE GENOMIC DNA]</scope>
    <source>
        <strain evidence="7 8">BL-540</strain>
    </source>
</reference>
<dbReference type="InterPro" id="IPR000073">
    <property type="entry name" value="AB_hydrolase_1"/>
</dbReference>
<comment type="caution">
    <text evidence="7">The sequence shown here is derived from an EMBL/GenBank/DDBJ whole genome shotgun (WGS) entry which is preliminary data.</text>
</comment>
<comment type="subcellular location">
    <subcellularLocation>
        <location evidence="5">Cytoplasm</location>
    </subcellularLocation>
</comment>
<dbReference type="EMBL" id="LNYJ01000011">
    <property type="protein sequence ID" value="KTD17247.1"/>
    <property type="molecule type" value="Genomic_DNA"/>
</dbReference>
<dbReference type="HAMAP" id="MF_01260">
    <property type="entry name" value="Carboxylester"/>
    <property type="match status" value="1"/>
</dbReference>
<protein>
    <recommendedName>
        <fullName evidence="5">Pimeloyl-[acyl-carrier protein] methyl ester esterase</fullName>
        <ecNumber evidence="5">3.1.1.85</ecNumber>
    </recommendedName>
    <alternativeName>
        <fullName evidence="5">Biotin synthesis protein BioH</fullName>
    </alternativeName>
    <alternativeName>
        <fullName evidence="5">Carboxylesterase BioH</fullName>
    </alternativeName>
</protein>
<evidence type="ECO:0000256" key="1">
    <source>
        <dbReference type="ARBA" id="ARBA00022487"/>
    </source>
</evidence>
<comment type="subunit">
    <text evidence="5">Monomer.</text>
</comment>
<dbReference type="PANTHER" id="PTHR43194:SF5">
    <property type="entry name" value="PIMELOYL-[ACYL-CARRIER PROTEIN] METHYL ESTER ESTERASE"/>
    <property type="match status" value="1"/>
</dbReference>
<dbReference type="RefSeq" id="WP_058471023.1">
    <property type="nucleotide sequence ID" value="NZ_CAAAIC010000003.1"/>
</dbReference>
<comment type="catalytic activity">
    <reaction evidence="5">
        <text>6-carboxyhexanoyl-[ACP] methyl ester + H2O = 6-carboxyhexanoyl-[ACP] + methanol + H(+)</text>
        <dbReference type="Rhea" id="RHEA:42700"/>
        <dbReference type="Rhea" id="RHEA-COMP:9955"/>
        <dbReference type="Rhea" id="RHEA-COMP:10186"/>
        <dbReference type="ChEBI" id="CHEBI:15377"/>
        <dbReference type="ChEBI" id="CHEBI:15378"/>
        <dbReference type="ChEBI" id="CHEBI:17790"/>
        <dbReference type="ChEBI" id="CHEBI:78846"/>
        <dbReference type="ChEBI" id="CHEBI:82735"/>
        <dbReference type="EC" id="3.1.1.85"/>
    </reaction>
</comment>
<feature type="active site" description="Nucleophile" evidence="5">
    <location>
        <position position="77"/>
    </location>
</feature>
<dbReference type="InterPro" id="IPR010076">
    <property type="entry name" value="BioH"/>
</dbReference>
<feature type="binding site" evidence="5">
    <location>
        <position position="20"/>
    </location>
    <ligand>
        <name>substrate</name>
    </ligand>
</feature>
<dbReference type="Pfam" id="PF12697">
    <property type="entry name" value="Abhydrolase_6"/>
    <property type="match status" value="1"/>
</dbReference>
<dbReference type="SUPFAM" id="SSF53474">
    <property type="entry name" value="alpha/beta-Hydrolases"/>
    <property type="match status" value="1"/>
</dbReference>
<name>A0A0W0VAZ1_9GAMM</name>
<feature type="binding site" evidence="5">
    <location>
        <position position="220"/>
    </location>
    <ligand>
        <name>substrate</name>
    </ligand>
</feature>
<accession>A0A0W0VAZ1</accession>
<feature type="domain" description="AB hydrolase-1" evidence="6">
    <location>
        <begin position="14"/>
        <end position="229"/>
    </location>
</feature>
<dbReference type="InterPro" id="IPR029058">
    <property type="entry name" value="AB_hydrolase_fold"/>
</dbReference>
<proteinExistence type="inferred from homology"/>
<keyword evidence="3 5" id="KW-0093">Biotin biosynthesis</keyword>
<dbReference type="STRING" id="456.Ljor_1553"/>
<dbReference type="GO" id="GO:0090499">
    <property type="term" value="F:pimelyl-[acyl-carrier protein] methyl ester esterase activity"/>
    <property type="evidence" value="ECO:0007669"/>
    <property type="project" value="UniProtKB-EC"/>
</dbReference>
<organism evidence="7 8">
    <name type="scientific">Legionella jordanis</name>
    <dbReference type="NCBI Taxonomy" id="456"/>
    <lineage>
        <taxon>Bacteria</taxon>
        <taxon>Pseudomonadati</taxon>
        <taxon>Pseudomonadota</taxon>
        <taxon>Gammaproteobacteria</taxon>
        <taxon>Legionellales</taxon>
        <taxon>Legionellaceae</taxon>
        <taxon>Legionella</taxon>
    </lineage>
</organism>
<feature type="binding site" evidence="5">
    <location>
        <begin position="138"/>
        <end position="142"/>
    </location>
    <ligand>
        <name>substrate</name>
    </ligand>
</feature>
<evidence type="ECO:0000313" key="7">
    <source>
        <dbReference type="EMBL" id="KTD17247.1"/>
    </source>
</evidence>
<gene>
    <name evidence="5 7" type="primary">bioH</name>
    <name evidence="7" type="ORF">Ljor_1553</name>
</gene>
<comment type="function">
    <text evidence="5">The physiological role of BioH is to remove the methyl group introduced by BioC when the pimeloyl moiety is complete. It allows to synthesize pimeloyl-ACP via the fatty acid synthetic pathway through the hydrolysis of the ester bonds of pimeloyl-ACP esters.</text>
</comment>
<dbReference type="PATRIC" id="fig|456.5.peg.1660"/>
<feature type="active site" evidence="5">
    <location>
        <position position="220"/>
    </location>
</feature>
<dbReference type="PANTHER" id="PTHR43194">
    <property type="entry name" value="HYDROLASE ALPHA/BETA FOLD FAMILY"/>
    <property type="match status" value="1"/>
</dbReference>
<keyword evidence="4 5" id="KW-0378">Hydrolase</keyword>
<evidence type="ECO:0000256" key="3">
    <source>
        <dbReference type="ARBA" id="ARBA00022756"/>
    </source>
</evidence>
<evidence type="ECO:0000313" key="8">
    <source>
        <dbReference type="Proteomes" id="UP000055035"/>
    </source>
</evidence>
<dbReference type="GO" id="GO:0009102">
    <property type="term" value="P:biotin biosynthetic process"/>
    <property type="evidence" value="ECO:0007669"/>
    <property type="project" value="UniProtKB-UniRule"/>
</dbReference>
<feature type="binding site" evidence="5">
    <location>
        <begin position="77"/>
        <end position="78"/>
    </location>
    <ligand>
        <name>substrate</name>
    </ligand>
</feature>
<dbReference type="AlphaFoldDB" id="A0A0W0VAZ1"/>
<dbReference type="InterPro" id="IPR050228">
    <property type="entry name" value="Carboxylesterase_BioH"/>
</dbReference>
<keyword evidence="1 5" id="KW-0719">Serine esterase</keyword>
<dbReference type="GO" id="GO:0005737">
    <property type="term" value="C:cytoplasm"/>
    <property type="evidence" value="ECO:0007669"/>
    <property type="project" value="UniProtKB-SubCell"/>
</dbReference>
<dbReference type="OrthoDB" id="9780744at2"/>
<keyword evidence="8" id="KW-1185">Reference proteome</keyword>
<comment type="pathway">
    <text evidence="5">Cofactor biosynthesis; biotin biosynthesis.</text>
</comment>
<feature type="active site" evidence="5">
    <location>
        <position position="192"/>
    </location>
</feature>